<comment type="caution">
    <text evidence="2">The sequence shown here is derived from an EMBL/GenBank/DDBJ whole genome shotgun (WGS) entry which is preliminary data.</text>
</comment>
<evidence type="ECO:0000313" key="2">
    <source>
        <dbReference type="EMBL" id="PFG31183.1"/>
    </source>
</evidence>
<name>A0A2A9DX61_9MICO</name>
<keyword evidence="1" id="KW-0812">Transmembrane</keyword>
<feature type="transmembrane region" description="Helical" evidence="1">
    <location>
        <begin position="40"/>
        <end position="69"/>
    </location>
</feature>
<proteinExistence type="predicted"/>
<accession>A0A2A9DX61</accession>
<evidence type="ECO:0000313" key="3">
    <source>
        <dbReference type="Proteomes" id="UP000221369"/>
    </source>
</evidence>
<keyword evidence="1" id="KW-1133">Transmembrane helix</keyword>
<keyword evidence="3" id="KW-1185">Reference proteome</keyword>
<keyword evidence="1" id="KW-0472">Membrane</keyword>
<feature type="transmembrane region" description="Helical" evidence="1">
    <location>
        <begin position="6"/>
        <end position="28"/>
    </location>
</feature>
<dbReference type="Proteomes" id="UP000221369">
    <property type="component" value="Unassembled WGS sequence"/>
</dbReference>
<dbReference type="AlphaFoldDB" id="A0A2A9DX61"/>
<reference evidence="2 3" key="1">
    <citation type="submission" date="2017-10" db="EMBL/GenBank/DDBJ databases">
        <title>Sequencing the genomes of 1000 actinobacteria strains.</title>
        <authorList>
            <person name="Klenk H.-P."/>
        </authorList>
    </citation>
    <scope>NUCLEOTIDE SEQUENCE [LARGE SCALE GENOMIC DNA]</scope>
    <source>
        <strain evidence="2 3">DSM 21798</strain>
    </source>
</reference>
<evidence type="ECO:0000256" key="1">
    <source>
        <dbReference type="SAM" id="Phobius"/>
    </source>
</evidence>
<gene>
    <name evidence="2" type="ORF">ATJ78_2138</name>
</gene>
<dbReference type="EMBL" id="PDJE01000001">
    <property type="protein sequence ID" value="PFG31183.1"/>
    <property type="molecule type" value="Genomic_DNA"/>
</dbReference>
<protein>
    <submittedName>
        <fullName evidence="2">Uncharacterized protein</fullName>
    </submittedName>
</protein>
<organism evidence="2 3">
    <name type="scientific">Paramicrobacterium agarici</name>
    <dbReference type="NCBI Taxonomy" id="630514"/>
    <lineage>
        <taxon>Bacteria</taxon>
        <taxon>Bacillati</taxon>
        <taxon>Actinomycetota</taxon>
        <taxon>Actinomycetes</taxon>
        <taxon>Micrococcales</taxon>
        <taxon>Microbacteriaceae</taxon>
        <taxon>Paramicrobacterium</taxon>
    </lineage>
</organism>
<sequence>MLYTRFALLASVPILDILGIVFSSIGLYRAGRLSGYRRGMALGALVGSCFITIFGIPICLAITNLIYVLRFG</sequence>